<feature type="transmembrane region" description="Helical" evidence="6">
    <location>
        <begin position="336"/>
        <end position="361"/>
    </location>
</feature>
<evidence type="ECO:0000259" key="8">
    <source>
        <dbReference type="Pfam" id="PF12704"/>
    </source>
</evidence>
<dbReference type="RefSeq" id="WP_205721645.1">
    <property type="nucleotide sequence ID" value="NZ_CP070608.1"/>
</dbReference>
<proteinExistence type="predicted"/>
<gene>
    <name evidence="9" type="ORF">JR347_16295</name>
</gene>
<dbReference type="EMBL" id="CP070608">
    <property type="protein sequence ID" value="QSE97132.1"/>
    <property type="molecule type" value="Genomic_DNA"/>
</dbReference>
<dbReference type="InterPro" id="IPR025857">
    <property type="entry name" value="MacB_PCD"/>
</dbReference>
<feature type="transmembrane region" description="Helical" evidence="6">
    <location>
        <begin position="765"/>
        <end position="782"/>
    </location>
</feature>
<feature type="transmembrane region" description="Helical" evidence="6">
    <location>
        <begin position="21"/>
        <end position="42"/>
    </location>
</feature>
<evidence type="ECO:0000259" key="7">
    <source>
        <dbReference type="Pfam" id="PF02687"/>
    </source>
</evidence>
<organism evidence="9 10">
    <name type="scientific">Fulvivirga lutea</name>
    <dbReference type="NCBI Taxonomy" id="2810512"/>
    <lineage>
        <taxon>Bacteria</taxon>
        <taxon>Pseudomonadati</taxon>
        <taxon>Bacteroidota</taxon>
        <taxon>Cytophagia</taxon>
        <taxon>Cytophagales</taxon>
        <taxon>Fulvivirgaceae</taxon>
        <taxon>Fulvivirga</taxon>
    </lineage>
</organism>
<evidence type="ECO:0000256" key="6">
    <source>
        <dbReference type="SAM" id="Phobius"/>
    </source>
</evidence>
<keyword evidence="3 6" id="KW-0812">Transmembrane</keyword>
<feature type="domain" description="ABC3 transporter permease C-terminal" evidence="7">
    <location>
        <begin position="296"/>
        <end position="411"/>
    </location>
</feature>
<name>A0A974WH52_9BACT</name>
<comment type="subcellular location">
    <subcellularLocation>
        <location evidence="1">Cell membrane</location>
        <topology evidence="1">Multi-pass membrane protein</topology>
    </subcellularLocation>
</comment>
<evidence type="ECO:0000256" key="2">
    <source>
        <dbReference type="ARBA" id="ARBA00022475"/>
    </source>
</evidence>
<dbReference type="GO" id="GO:0005886">
    <property type="term" value="C:plasma membrane"/>
    <property type="evidence" value="ECO:0007669"/>
    <property type="project" value="UniProtKB-SubCell"/>
</dbReference>
<keyword evidence="10" id="KW-1185">Reference proteome</keyword>
<dbReference type="PANTHER" id="PTHR30572:SF18">
    <property type="entry name" value="ABC-TYPE MACROLIDE FAMILY EXPORT SYSTEM PERMEASE COMPONENT 2"/>
    <property type="match status" value="1"/>
</dbReference>
<accession>A0A974WH52</accession>
<evidence type="ECO:0000313" key="10">
    <source>
        <dbReference type="Proteomes" id="UP000662783"/>
    </source>
</evidence>
<keyword evidence="5 6" id="KW-0472">Membrane</keyword>
<feature type="transmembrane region" description="Helical" evidence="6">
    <location>
        <begin position="434"/>
        <end position="454"/>
    </location>
</feature>
<dbReference type="AlphaFoldDB" id="A0A974WH52"/>
<feature type="transmembrane region" description="Helical" evidence="6">
    <location>
        <begin position="721"/>
        <end position="745"/>
    </location>
</feature>
<sequence>MIRNYIKTAFRSFFKNKAFSAINIFGLSLSMAVCLIIIMLVGDQMSMDRYNKKANNIYRINMQRLHEPGPFNVLATTPIPLGNELIENYSGIKNYCKIRRGFGNDWVGIENDLNIPLGGFFVSPSFLEIFQLELEAGNASTALAEPNTVVLTKKAAIKLFGNNDPIGQVIDMDRIGEYKVTGVIKDNNEKSHIIYEALASFSTTQLLEKDSLMNKSNDTWEVNTSGWTYIELEEGKNAKEVLNYLAEIDEKYYSENEDVDYRFQLQNLTAINPGPLLGNQIGPGLPMLFVYFLGGLALIVMISACFNYTNLSIAKSISRAKEVGVRKVSGALKGQIFAQFIIESVLISLFSLIVAYALVVIIEPAFSSLSLATMLKWNLSFSPAVIATSVAFALAVGLLAGLLPAFLLSAFQPIRVLKDLSSMKLMSKMGLRKVLLTGQLALSLFFILSVIILYKQLNILVSSDKGFKTENIINIPLVRTDGEAFKTELEKQSAIEQVTLASHLPAAGTTYGEGFKRNLSNEESELFYYVVDENYIDVMGLKLVAGRNINPEANLKNEHEIIINERAIETFNFENKHDALGKVIYDEDSSELSIVGIIQDYNHQNLTAEIKPMALRHIPTRFHLAHVKINSQNQELGISQIEASWKTVNPLKQFTYGYMEEDINEFYDMTFGDLTKIIGVFSFLALSIASLGLLGMAIYNTQTRVKEIAIRKALGASDNQVIYILSKSFGTLLLISIVVAIPLTIVVNNLWLESIAYRVTISPEIILSGTFILLIISALTIGSQTIKTGKMNPASNLKNE</sequence>
<dbReference type="Proteomes" id="UP000662783">
    <property type="component" value="Chromosome"/>
</dbReference>
<evidence type="ECO:0000256" key="5">
    <source>
        <dbReference type="ARBA" id="ARBA00023136"/>
    </source>
</evidence>
<feature type="domain" description="ABC3 transporter permease C-terminal" evidence="7">
    <location>
        <begin position="680"/>
        <end position="793"/>
    </location>
</feature>
<keyword evidence="2" id="KW-1003">Cell membrane</keyword>
<feature type="transmembrane region" description="Helical" evidence="6">
    <location>
        <begin position="288"/>
        <end position="309"/>
    </location>
</feature>
<dbReference type="PANTHER" id="PTHR30572">
    <property type="entry name" value="MEMBRANE COMPONENT OF TRANSPORTER-RELATED"/>
    <property type="match status" value="1"/>
</dbReference>
<dbReference type="KEGG" id="fuv:JR347_16295"/>
<dbReference type="InterPro" id="IPR050250">
    <property type="entry name" value="Macrolide_Exporter_MacB"/>
</dbReference>
<evidence type="ECO:0000256" key="3">
    <source>
        <dbReference type="ARBA" id="ARBA00022692"/>
    </source>
</evidence>
<dbReference type="InterPro" id="IPR003838">
    <property type="entry name" value="ABC3_permease_C"/>
</dbReference>
<feature type="transmembrane region" description="Helical" evidence="6">
    <location>
        <begin position="677"/>
        <end position="700"/>
    </location>
</feature>
<evidence type="ECO:0000256" key="4">
    <source>
        <dbReference type="ARBA" id="ARBA00022989"/>
    </source>
</evidence>
<feature type="transmembrane region" description="Helical" evidence="6">
    <location>
        <begin position="381"/>
        <end position="414"/>
    </location>
</feature>
<keyword evidence="4 6" id="KW-1133">Transmembrane helix</keyword>
<feature type="domain" description="MacB-like periplasmic core" evidence="8">
    <location>
        <begin position="20"/>
        <end position="245"/>
    </location>
</feature>
<evidence type="ECO:0000256" key="1">
    <source>
        <dbReference type="ARBA" id="ARBA00004651"/>
    </source>
</evidence>
<reference evidence="9" key="1">
    <citation type="submission" date="2021-02" db="EMBL/GenBank/DDBJ databases">
        <title>Fulvivirga sp. S481 isolated from sea water.</title>
        <authorList>
            <person name="Bae S.S."/>
            <person name="Baek K."/>
        </authorList>
    </citation>
    <scope>NUCLEOTIDE SEQUENCE</scope>
    <source>
        <strain evidence="9">S481</strain>
    </source>
</reference>
<protein>
    <submittedName>
        <fullName evidence="9">ABC transporter permease</fullName>
    </submittedName>
</protein>
<evidence type="ECO:0000313" key="9">
    <source>
        <dbReference type="EMBL" id="QSE97132.1"/>
    </source>
</evidence>
<dbReference type="GO" id="GO:0022857">
    <property type="term" value="F:transmembrane transporter activity"/>
    <property type="evidence" value="ECO:0007669"/>
    <property type="project" value="TreeGrafter"/>
</dbReference>
<dbReference type="Pfam" id="PF12704">
    <property type="entry name" value="MacB_PCD"/>
    <property type="match status" value="1"/>
</dbReference>
<dbReference type="Pfam" id="PF02687">
    <property type="entry name" value="FtsX"/>
    <property type="match status" value="2"/>
</dbReference>